<organism evidence="2">
    <name type="scientific">mine drainage metagenome</name>
    <dbReference type="NCBI Taxonomy" id="410659"/>
    <lineage>
        <taxon>unclassified sequences</taxon>
        <taxon>metagenomes</taxon>
        <taxon>ecological metagenomes</taxon>
    </lineage>
</organism>
<dbReference type="EMBL" id="MLJW01000649">
    <property type="protein sequence ID" value="OIQ84045.1"/>
    <property type="molecule type" value="Genomic_DNA"/>
</dbReference>
<accession>A0A1J5R7B5</accession>
<evidence type="ECO:0000256" key="1">
    <source>
        <dbReference type="SAM" id="MobiDB-lite"/>
    </source>
</evidence>
<feature type="compositionally biased region" description="Basic and acidic residues" evidence="1">
    <location>
        <begin position="12"/>
        <end position="48"/>
    </location>
</feature>
<name>A0A1J5R7B5_9ZZZZ</name>
<sequence>MAPGQAHVVHPGGREDVQRADDHRRGEHPERGDHGRPHALVRDNHVPDDPGELQADQGERERLEHHVERRPDRPLVQARGVARLRRGVTQVQACRDDGEDPGAAELLGAPVGRERGQQTERGGDDGVVQMHAD</sequence>
<feature type="compositionally biased region" description="Basic and acidic residues" evidence="1">
    <location>
        <begin position="112"/>
        <end position="124"/>
    </location>
</feature>
<protein>
    <submittedName>
        <fullName evidence="2">Uncharacterized protein</fullName>
    </submittedName>
</protein>
<gene>
    <name evidence="2" type="ORF">GALL_341250</name>
</gene>
<comment type="caution">
    <text evidence="2">The sequence shown here is derived from an EMBL/GenBank/DDBJ whole genome shotgun (WGS) entry which is preliminary data.</text>
</comment>
<dbReference type="AlphaFoldDB" id="A0A1J5R7B5"/>
<feature type="region of interest" description="Disordered" evidence="1">
    <location>
        <begin position="94"/>
        <end position="133"/>
    </location>
</feature>
<evidence type="ECO:0000313" key="2">
    <source>
        <dbReference type="EMBL" id="OIQ84045.1"/>
    </source>
</evidence>
<feature type="region of interest" description="Disordered" evidence="1">
    <location>
        <begin position="1"/>
        <end position="77"/>
    </location>
</feature>
<reference evidence="2" key="1">
    <citation type="submission" date="2016-10" db="EMBL/GenBank/DDBJ databases">
        <title>Sequence of Gallionella enrichment culture.</title>
        <authorList>
            <person name="Poehlein A."/>
            <person name="Muehling M."/>
            <person name="Daniel R."/>
        </authorList>
    </citation>
    <scope>NUCLEOTIDE SEQUENCE</scope>
</reference>
<proteinExistence type="predicted"/>
<feature type="compositionally biased region" description="Basic and acidic residues" evidence="1">
    <location>
        <begin position="57"/>
        <end position="73"/>
    </location>
</feature>